<feature type="compositionally biased region" description="Basic and acidic residues" evidence="1">
    <location>
        <begin position="106"/>
        <end position="123"/>
    </location>
</feature>
<dbReference type="EMBL" id="JBHSFG010000028">
    <property type="protein sequence ID" value="MFC4466149.1"/>
    <property type="molecule type" value="Genomic_DNA"/>
</dbReference>
<organism evidence="2 3">
    <name type="scientific">Streptomyces xiangluensis</name>
    <dbReference type="NCBI Taxonomy" id="2665720"/>
    <lineage>
        <taxon>Bacteria</taxon>
        <taxon>Bacillati</taxon>
        <taxon>Actinomycetota</taxon>
        <taxon>Actinomycetes</taxon>
        <taxon>Kitasatosporales</taxon>
        <taxon>Streptomycetaceae</taxon>
        <taxon>Streptomyces</taxon>
    </lineage>
</organism>
<evidence type="ECO:0000313" key="2">
    <source>
        <dbReference type="EMBL" id="MFC4466149.1"/>
    </source>
</evidence>
<evidence type="ECO:0000256" key="1">
    <source>
        <dbReference type="SAM" id="MobiDB-lite"/>
    </source>
</evidence>
<proteinExistence type="predicted"/>
<accession>A0ABV8YN59</accession>
<comment type="caution">
    <text evidence="2">The sequence shown here is derived from an EMBL/GenBank/DDBJ whole genome shotgun (WGS) entry which is preliminary data.</text>
</comment>
<feature type="region of interest" description="Disordered" evidence="1">
    <location>
        <begin position="59"/>
        <end position="123"/>
    </location>
</feature>
<sequence length="123" mass="13352">MGNPGGGGRGDEAERVSRLVGELLIGLGEKVRAAGPEGVRVLTEEELQRQQLNWFRAGWHEHARATEPPGADAPSALTDSGSGADDGRRRHPDSEHFPLPPTRLLHFPEQRPPDDGRDGHGRD</sequence>
<feature type="compositionally biased region" description="Basic and acidic residues" evidence="1">
    <location>
        <begin position="85"/>
        <end position="96"/>
    </location>
</feature>
<name>A0ABV8YN59_9ACTN</name>
<dbReference type="Proteomes" id="UP001596012">
    <property type="component" value="Unassembled WGS sequence"/>
</dbReference>
<reference evidence="3" key="1">
    <citation type="journal article" date="2019" name="Int. J. Syst. Evol. Microbiol.">
        <title>The Global Catalogue of Microorganisms (GCM) 10K type strain sequencing project: providing services to taxonomists for standard genome sequencing and annotation.</title>
        <authorList>
            <consortium name="The Broad Institute Genomics Platform"/>
            <consortium name="The Broad Institute Genome Sequencing Center for Infectious Disease"/>
            <person name="Wu L."/>
            <person name="Ma J."/>
        </authorList>
    </citation>
    <scope>NUCLEOTIDE SEQUENCE [LARGE SCALE GENOMIC DNA]</scope>
    <source>
        <strain evidence="3">DT43</strain>
    </source>
</reference>
<protein>
    <submittedName>
        <fullName evidence="2">Uncharacterized protein</fullName>
    </submittedName>
</protein>
<dbReference type="RefSeq" id="WP_386342550.1">
    <property type="nucleotide sequence ID" value="NZ_JBHSFG010000028.1"/>
</dbReference>
<keyword evidence="3" id="KW-1185">Reference proteome</keyword>
<gene>
    <name evidence="2" type="ORF">ACFPH6_16730</name>
</gene>
<evidence type="ECO:0000313" key="3">
    <source>
        <dbReference type="Proteomes" id="UP001596012"/>
    </source>
</evidence>